<evidence type="ECO:0000313" key="2">
    <source>
        <dbReference type="Proteomes" id="UP000675881"/>
    </source>
</evidence>
<proteinExistence type="predicted"/>
<accession>A0A7R8D653</accession>
<sequence length="100" mass="11466">MEDAHKQIIIDLSCLQVQFLTIAKIVGVHARTVAWTVIWYEARGNVGRLPRGPLTNKKRISDFKDRIGCRSSLRQTPRDQLDHCPKVNYSSGNYVWKQDG</sequence>
<keyword evidence="2" id="KW-1185">Reference proteome</keyword>
<dbReference type="EMBL" id="HG994588">
    <property type="protein sequence ID" value="CAF3037602.1"/>
    <property type="molecule type" value="Genomic_DNA"/>
</dbReference>
<reference evidence="1" key="1">
    <citation type="submission" date="2021-02" db="EMBL/GenBank/DDBJ databases">
        <authorList>
            <person name="Bekaert M."/>
        </authorList>
    </citation>
    <scope>NUCLEOTIDE SEQUENCE</scope>
    <source>
        <strain evidence="1">IoA-00</strain>
    </source>
</reference>
<dbReference type="Proteomes" id="UP000675881">
    <property type="component" value="Chromosome 9"/>
</dbReference>
<gene>
    <name evidence="1" type="ORF">LSAA_14706</name>
</gene>
<organism evidence="1 2">
    <name type="scientific">Lepeophtheirus salmonis</name>
    <name type="common">Salmon louse</name>
    <name type="synonym">Caligus salmonis</name>
    <dbReference type="NCBI Taxonomy" id="72036"/>
    <lineage>
        <taxon>Eukaryota</taxon>
        <taxon>Metazoa</taxon>
        <taxon>Ecdysozoa</taxon>
        <taxon>Arthropoda</taxon>
        <taxon>Crustacea</taxon>
        <taxon>Multicrustacea</taxon>
        <taxon>Hexanauplia</taxon>
        <taxon>Copepoda</taxon>
        <taxon>Siphonostomatoida</taxon>
        <taxon>Caligidae</taxon>
        <taxon>Lepeophtheirus</taxon>
    </lineage>
</organism>
<name>A0A7R8D653_LEPSM</name>
<protein>
    <submittedName>
        <fullName evidence="1">(salmon louse) hypothetical protein</fullName>
    </submittedName>
</protein>
<evidence type="ECO:0000313" key="1">
    <source>
        <dbReference type="EMBL" id="CAF3037602.1"/>
    </source>
</evidence>
<dbReference type="AlphaFoldDB" id="A0A7R8D653"/>